<dbReference type="InParanoid" id="A0A401GI86"/>
<dbReference type="EMBL" id="BFAD01000004">
    <property type="protein sequence ID" value="GBE81815.1"/>
    <property type="molecule type" value="Genomic_DNA"/>
</dbReference>
<proteinExistence type="predicted"/>
<dbReference type="SUPFAM" id="SSF56300">
    <property type="entry name" value="Metallo-dependent phosphatases"/>
    <property type="match status" value="1"/>
</dbReference>
<dbReference type="PANTHER" id="PTHR12905:SF0">
    <property type="entry name" value="CALCINEURIN-LIKE PHOSPHOESTERASE DOMAIN-CONTAINING PROTEIN"/>
    <property type="match status" value="1"/>
</dbReference>
<dbReference type="Gene3D" id="3.60.21.10">
    <property type="match status" value="1"/>
</dbReference>
<dbReference type="RefSeq" id="XP_027612728.1">
    <property type="nucleotide sequence ID" value="XM_027756927.1"/>
</dbReference>
<dbReference type="Pfam" id="PF00149">
    <property type="entry name" value="Metallophos"/>
    <property type="match status" value="1"/>
</dbReference>
<accession>A0A401GI86</accession>
<protein>
    <submittedName>
        <fullName evidence="2">Metallo-dependent phosphatase</fullName>
    </submittedName>
</protein>
<dbReference type="Proteomes" id="UP000287166">
    <property type="component" value="Unassembled WGS sequence"/>
</dbReference>
<reference evidence="2 3" key="1">
    <citation type="journal article" date="2018" name="Sci. Rep.">
        <title>Genome sequence of the cauliflower mushroom Sparassis crispa (Hanabiratake) and its association with beneficial usage.</title>
        <authorList>
            <person name="Kiyama R."/>
            <person name="Furutani Y."/>
            <person name="Kawaguchi K."/>
            <person name="Nakanishi T."/>
        </authorList>
    </citation>
    <scope>NUCLEOTIDE SEQUENCE [LARGE SCALE GENOMIC DNA]</scope>
</reference>
<evidence type="ECO:0000259" key="1">
    <source>
        <dbReference type="Pfam" id="PF00149"/>
    </source>
</evidence>
<dbReference type="AlphaFoldDB" id="A0A401GI86"/>
<evidence type="ECO:0000313" key="3">
    <source>
        <dbReference type="Proteomes" id="UP000287166"/>
    </source>
</evidence>
<organism evidence="2 3">
    <name type="scientific">Sparassis crispa</name>
    <dbReference type="NCBI Taxonomy" id="139825"/>
    <lineage>
        <taxon>Eukaryota</taxon>
        <taxon>Fungi</taxon>
        <taxon>Dikarya</taxon>
        <taxon>Basidiomycota</taxon>
        <taxon>Agaricomycotina</taxon>
        <taxon>Agaricomycetes</taxon>
        <taxon>Polyporales</taxon>
        <taxon>Sparassidaceae</taxon>
        <taxon>Sparassis</taxon>
    </lineage>
</organism>
<dbReference type="InterPro" id="IPR004843">
    <property type="entry name" value="Calcineurin-like_PHP"/>
</dbReference>
<sequence length="287" mass="31270">MSVALDSKPDEPSCRLQATPTLSTPRSAVYLTYDIHNPPPHPGAAWTRFVCISDTHSKIFPVPPGDVLLHAGDLSSRGTLRHLRHAVEWLQSLPHPIKIMVAGNHDLCLDEHWVVGGKLYQCSGNGIPAEDIAAARAMVHSDTLRQAGLHYLEHESIRITVPNGRTWEIYGSPAARRYSLGAFQYKAGVGTAIYSRIPSTTEILITHSPPYGVCDLTRRGQNAGCQELAARLESRHLCTCRLHVFGHIHEAHGVALGMPTAQNPCGRLSVNAALHHVGQAVIVDLLN</sequence>
<dbReference type="GeneID" id="38778732"/>
<dbReference type="GO" id="GO:0016787">
    <property type="term" value="F:hydrolase activity"/>
    <property type="evidence" value="ECO:0007669"/>
    <property type="project" value="InterPro"/>
</dbReference>
<keyword evidence="3" id="KW-1185">Reference proteome</keyword>
<evidence type="ECO:0000313" key="2">
    <source>
        <dbReference type="EMBL" id="GBE81815.1"/>
    </source>
</evidence>
<name>A0A401GI86_9APHY</name>
<dbReference type="CDD" id="cd07379">
    <property type="entry name" value="MPP_239FB"/>
    <property type="match status" value="1"/>
</dbReference>
<feature type="domain" description="Calcineurin-like phosphoesterase" evidence="1">
    <location>
        <begin position="48"/>
        <end position="250"/>
    </location>
</feature>
<gene>
    <name evidence="2" type="ORF">SCP_0401880</name>
</gene>
<dbReference type="InterPro" id="IPR051693">
    <property type="entry name" value="UPF0046_metallophosphoest"/>
</dbReference>
<comment type="caution">
    <text evidence="2">The sequence shown here is derived from an EMBL/GenBank/DDBJ whole genome shotgun (WGS) entry which is preliminary data.</text>
</comment>
<dbReference type="PANTHER" id="PTHR12905">
    <property type="entry name" value="METALLOPHOSPHOESTERASE"/>
    <property type="match status" value="1"/>
</dbReference>
<dbReference type="OrthoDB" id="630188at2759"/>
<dbReference type="InterPro" id="IPR029052">
    <property type="entry name" value="Metallo-depent_PP-like"/>
</dbReference>